<feature type="compositionally biased region" description="Low complexity" evidence="6">
    <location>
        <begin position="28"/>
        <end position="50"/>
    </location>
</feature>
<keyword evidence="2" id="KW-0597">Phosphoprotein</keyword>
<keyword evidence="1" id="KW-0723">Serine/threonine-protein kinase</keyword>
<feature type="region of interest" description="Disordered" evidence="6">
    <location>
        <begin position="1"/>
        <end position="221"/>
    </location>
</feature>
<evidence type="ECO:0000313" key="8">
    <source>
        <dbReference type="Proteomes" id="UP000054495"/>
    </source>
</evidence>
<dbReference type="Proteomes" id="UP000054495">
    <property type="component" value="Unassembled WGS sequence"/>
</dbReference>
<dbReference type="Pfam" id="PF12474">
    <property type="entry name" value="PKK"/>
    <property type="match status" value="1"/>
</dbReference>
<feature type="compositionally biased region" description="Polar residues" evidence="6">
    <location>
        <begin position="174"/>
        <end position="191"/>
    </location>
</feature>
<feature type="compositionally biased region" description="Polar residues" evidence="6">
    <location>
        <begin position="51"/>
        <end position="60"/>
    </location>
</feature>
<evidence type="ECO:0000313" key="7">
    <source>
        <dbReference type="EMBL" id="EPB72583.1"/>
    </source>
</evidence>
<keyword evidence="3" id="KW-0808">Transferase</keyword>
<feature type="compositionally biased region" description="Basic residues" evidence="6">
    <location>
        <begin position="211"/>
        <end position="221"/>
    </location>
</feature>
<dbReference type="AlphaFoldDB" id="A0A0D6LN14"/>
<proteinExistence type="predicted"/>
<keyword evidence="4" id="KW-0418">Kinase</keyword>
<dbReference type="PANTHER" id="PTHR46538:SF3">
    <property type="entry name" value="PROTEIN KINASE DOMAIN-CONTAINING PROTEIN"/>
    <property type="match status" value="1"/>
</dbReference>
<sequence>MVEPRRSECGSPKPRQSSEKDTSKSPRVSQYKPSSPSSSPVSERVASTSSQASDQRNQLLQAPVATKPLNRAGSFRGLSSSQPGTTSSSSFSQYSPHGIQKSKTEPPLHYALLSSGKESPRNVKDYNYFEQFPAGPSTDSEYFVAPPSPEKKVPPPEPPVDYNDQQHSKENAPPVSTLNGAPFPSVSQDVAKTQDAVKQRPVKDSDVGVGIRKHPHRQTVTKKTRTYTIDGMQVTSTTMHVLGAKEDMQMRKQQLQDLRRLQREEARQKQKLQLEGANLVEQQERKFQQEKAVLTKQYEIDMEAMERKQKREIEEAEKLQEEEMKQAQKRLKYEQSMTPAEMSEKLRRFDEHENMRIRNALEEHDLKSARKIAQLKERHQQAMNELDEMQNEKRKQLLEKERNTMQEHEKKYFSMREQWQADLAPRKLMLESRFQEEMEAQERFYGISLSGTIASTPIIPARVH</sequence>
<evidence type="ECO:0000256" key="4">
    <source>
        <dbReference type="ARBA" id="ARBA00022777"/>
    </source>
</evidence>
<dbReference type="GO" id="GO:0004674">
    <property type="term" value="F:protein serine/threonine kinase activity"/>
    <property type="evidence" value="ECO:0007669"/>
    <property type="project" value="UniProtKB-KW"/>
</dbReference>
<keyword evidence="8" id="KW-1185">Reference proteome</keyword>
<evidence type="ECO:0000256" key="2">
    <source>
        <dbReference type="ARBA" id="ARBA00022553"/>
    </source>
</evidence>
<protein>
    <submittedName>
        <fullName evidence="7">Uncharacterized protein</fullName>
    </submittedName>
</protein>
<name>A0A0D6LN14_9BILA</name>
<feature type="coiled-coil region" evidence="5">
    <location>
        <begin position="244"/>
        <end position="330"/>
    </location>
</feature>
<gene>
    <name evidence="7" type="ORF">ANCCEY_08327</name>
</gene>
<feature type="compositionally biased region" description="Basic and acidic residues" evidence="6">
    <location>
        <begin position="195"/>
        <end position="206"/>
    </location>
</feature>
<keyword evidence="5" id="KW-0175">Coiled coil</keyword>
<feature type="compositionally biased region" description="Low complexity" evidence="6">
    <location>
        <begin position="79"/>
        <end position="96"/>
    </location>
</feature>
<evidence type="ECO:0000256" key="1">
    <source>
        <dbReference type="ARBA" id="ARBA00022527"/>
    </source>
</evidence>
<dbReference type="EMBL" id="KE125036">
    <property type="protein sequence ID" value="EPB72583.1"/>
    <property type="molecule type" value="Genomic_DNA"/>
</dbReference>
<feature type="coiled-coil region" evidence="5">
    <location>
        <begin position="372"/>
        <end position="418"/>
    </location>
</feature>
<evidence type="ECO:0000256" key="6">
    <source>
        <dbReference type="SAM" id="MobiDB-lite"/>
    </source>
</evidence>
<dbReference type="PANTHER" id="PTHR46538">
    <property type="entry name" value="PROTEIN KINASE DOMAIN-CONTAINING PROTEIN"/>
    <property type="match status" value="1"/>
</dbReference>
<dbReference type="InterPro" id="IPR022165">
    <property type="entry name" value="PKK"/>
</dbReference>
<reference evidence="7 8" key="1">
    <citation type="submission" date="2013-05" db="EMBL/GenBank/DDBJ databases">
        <title>Draft genome of the parasitic nematode Anyclostoma ceylanicum.</title>
        <authorList>
            <person name="Mitreva M."/>
        </authorList>
    </citation>
    <scope>NUCLEOTIDE SEQUENCE [LARGE SCALE GENOMIC DNA]</scope>
</reference>
<dbReference type="InterPro" id="IPR051585">
    <property type="entry name" value="STE20_Ser/Thr_Kinases"/>
</dbReference>
<evidence type="ECO:0000256" key="5">
    <source>
        <dbReference type="SAM" id="Coils"/>
    </source>
</evidence>
<accession>A0A0D6LN14</accession>
<organism evidence="7 8">
    <name type="scientific">Ancylostoma ceylanicum</name>
    <dbReference type="NCBI Taxonomy" id="53326"/>
    <lineage>
        <taxon>Eukaryota</taxon>
        <taxon>Metazoa</taxon>
        <taxon>Ecdysozoa</taxon>
        <taxon>Nematoda</taxon>
        <taxon>Chromadorea</taxon>
        <taxon>Rhabditida</taxon>
        <taxon>Rhabditina</taxon>
        <taxon>Rhabditomorpha</taxon>
        <taxon>Strongyloidea</taxon>
        <taxon>Ancylostomatidae</taxon>
        <taxon>Ancylostomatinae</taxon>
        <taxon>Ancylostoma</taxon>
    </lineage>
</organism>
<evidence type="ECO:0000256" key="3">
    <source>
        <dbReference type="ARBA" id="ARBA00022679"/>
    </source>
</evidence>